<feature type="compositionally biased region" description="Low complexity" evidence="1">
    <location>
        <begin position="585"/>
        <end position="600"/>
    </location>
</feature>
<feature type="region of interest" description="Disordered" evidence="1">
    <location>
        <begin position="517"/>
        <end position="829"/>
    </location>
</feature>
<feature type="compositionally biased region" description="Polar residues" evidence="1">
    <location>
        <begin position="533"/>
        <end position="547"/>
    </location>
</feature>
<evidence type="ECO:0000313" key="3">
    <source>
        <dbReference type="Proteomes" id="UP000623467"/>
    </source>
</evidence>
<organism evidence="2 3">
    <name type="scientific">Mycena sanguinolenta</name>
    <dbReference type="NCBI Taxonomy" id="230812"/>
    <lineage>
        <taxon>Eukaryota</taxon>
        <taxon>Fungi</taxon>
        <taxon>Dikarya</taxon>
        <taxon>Basidiomycota</taxon>
        <taxon>Agaricomycotina</taxon>
        <taxon>Agaricomycetes</taxon>
        <taxon>Agaricomycetidae</taxon>
        <taxon>Agaricales</taxon>
        <taxon>Marasmiineae</taxon>
        <taxon>Mycenaceae</taxon>
        <taxon>Mycena</taxon>
    </lineage>
</organism>
<feature type="compositionally biased region" description="Acidic residues" evidence="1">
    <location>
        <begin position="94"/>
        <end position="112"/>
    </location>
</feature>
<name>A0A8H7DG26_9AGAR</name>
<gene>
    <name evidence="2" type="ORF">MSAN_00722700</name>
</gene>
<evidence type="ECO:0000313" key="2">
    <source>
        <dbReference type="EMBL" id="KAF7370888.1"/>
    </source>
</evidence>
<reference evidence="2" key="1">
    <citation type="submission" date="2020-05" db="EMBL/GenBank/DDBJ databases">
        <title>Mycena genomes resolve the evolution of fungal bioluminescence.</title>
        <authorList>
            <person name="Tsai I.J."/>
        </authorList>
    </citation>
    <scope>NUCLEOTIDE SEQUENCE</scope>
    <source>
        <strain evidence="2">160909Yilan</strain>
    </source>
</reference>
<sequence>MDDPWANAWGEPATTSKLPPARAFPAAHSGDDEEDITIPSWEAAQPSWSDDNNSNYLWGTRSPALDKFPSWQSPYDDLPLGKSSTSLPETAEGPSDEEEDEEEPELEPESEPSPEPGSEAEPALESAPQSPVEHTFEPPVASPVLPPSAPFPPNSPPGSPDAFGTFETGLGDLPAASDPWAPSHGALVADSADSAWGAAWEAPEVEEQADESPAVVDEWEAAKQQKALQDKHVPPELLASLLLQFTEFANDLYSPQPTTNLDPDDYRASRYKGLQGIDTLNPTIMRLLPTDLTLPPPRPFQKSVTAKHTTDALRLSRNAAFVRFSPLSHYSATKGSTAWEASVKSRPEAVAEPDLLPPGWRILETKKEAPVAEKKKTGHGGLLSFFGRRSGTPPIVSGADGAAPRSASPASMSSPRASQDSIVKSPTSSTKSPTTTSAVTSAAPSAVPVTPNSAPSAVSRFLGRFRKAPAAGGRQSLALSEGDFDFLNDIDGAPAAGPSSSSDFAISGALLDEPVTLPAKLAPPPAAPRVPTQGRSEAQLANGQGRPSNDRDVDDLAIFGTFTPLPTTKPVPPLSAKPFAPPLAPSTSTPTQTATPLPTTMSPVDSDVDFSAWGFDDEEKSGGMARTNSEPMAAARPPPRQQTFNTRAATNARGTVPPPRRVTAIMSSGPSKPPATVPKLDGSFGFPPPPRTQTQAVAPILAPPPGTKAPVKASKLLDDDDDFSDFSTPAKMAPVSSANAFYDTSLTSSTSSDRGLFSSTSSAASVPESLFDDFDDFMQASPHEPATLRTPSPPRPPAKSPRIAPPASLSLNAVSPPPPQDNDDTPLALTRSSLQRERAANHQRTLSLVENAAASSGIRWPAPESPLPEVLPPSAQRIGSVWVQ</sequence>
<keyword evidence="3" id="KW-1185">Reference proteome</keyword>
<feature type="compositionally biased region" description="Low complexity" evidence="1">
    <location>
        <begin position="397"/>
        <end position="455"/>
    </location>
</feature>
<dbReference type="Proteomes" id="UP000623467">
    <property type="component" value="Unassembled WGS sequence"/>
</dbReference>
<evidence type="ECO:0000256" key="1">
    <source>
        <dbReference type="SAM" id="MobiDB-lite"/>
    </source>
</evidence>
<feature type="compositionally biased region" description="Polar residues" evidence="1">
    <location>
        <begin position="46"/>
        <end position="57"/>
    </location>
</feature>
<feature type="region of interest" description="Disordered" evidence="1">
    <location>
        <begin position="853"/>
        <end position="884"/>
    </location>
</feature>
<dbReference type="OrthoDB" id="3262497at2759"/>
<feature type="compositionally biased region" description="Pro residues" evidence="1">
    <location>
        <begin position="567"/>
        <end position="584"/>
    </location>
</feature>
<feature type="compositionally biased region" description="Low complexity" evidence="1">
    <location>
        <begin position="116"/>
        <end position="131"/>
    </location>
</feature>
<feature type="compositionally biased region" description="Low complexity" evidence="1">
    <location>
        <begin position="189"/>
        <end position="202"/>
    </location>
</feature>
<feature type="region of interest" description="Disordered" evidence="1">
    <location>
        <begin position="367"/>
        <end position="455"/>
    </location>
</feature>
<feature type="region of interest" description="Disordered" evidence="1">
    <location>
        <begin position="1"/>
        <end position="218"/>
    </location>
</feature>
<dbReference type="EMBL" id="JACAZH010000004">
    <property type="protein sequence ID" value="KAF7370888.1"/>
    <property type="molecule type" value="Genomic_DNA"/>
</dbReference>
<proteinExistence type="predicted"/>
<accession>A0A8H7DG26</accession>
<dbReference type="AlphaFoldDB" id="A0A8H7DG26"/>
<protein>
    <submittedName>
        <fullName evidence="2">Uncharacterized protein</fullName>
    </submittedName>
</protein>
<comment type="caution">
    <text evidence="2">The sequence shown here is derived from an EMBL/GenBank/DDBJ whole genome shotgun (WGS) entry which is preliminary data.</text>
</comment>
<feature type="compositionally biased region" description="Low complexity" evidence="1">
    <location>
        <begin position="744"/>
        <end position="765"/>
    </location>
</feature>
<feature type="compositionally biased region" description="Polar residues" evidence="1">
    <location>
        <begin position="643"/>
        <end position="653"/>
    </location>
</feature>
<feature type="compositionally biased region" description="Pro residues" evidence="1">
    <location>
        <begin position="140"/>
        <end position="159"/>
    </location>
</feature>